<dbReference type="InterPro" id="IPR004087">
    <property type="entry name" value="KH_dom"/>
</dbReference>
<feature type="compositionally biased region" description="Acidic residues" evidence="4">
    <location>
        <begin position="20"/>
        <end position="30"/>
    </location>
</feature>
<keyword evidence="2" id="KW-0271">Exosome</keyword>
<sequence>MENETEEKDSEEPKVNADEKSEEFEDFEDEVASREVVVPGEVLTEDTKNFQPGRGTIYNRNRSKIISLNIGLKQIKQKYINVIPLRGFYTPRPGDKVIALVVNKNPVKYRCDINAKELGVLKSKNTIKRGGNSRSFRGGGGSRPSYGESNTEKYEIGDILVVKVLSADRINDTELTTVGKYLGVKNNGIVISIDPPKIPRVIGRDGSMIRMLKNLTKCNIFVTQNGRIWIRGDDIIHERLLIESIRKIAREAHTEGLTDRMQEFIKNEKKKRGID</sequence>
<name>A0A0F9LXY6_9ZZZZ</name>
<protein>
    <recommendedName>
        <fullName evidence="5">K Homology domain-containing protein</fullName>
    </recommendedName>
</protein>
<dbReference type="Pfam" id="PF15985">
    <property type="entry name" value="KH_6"/>
    <property type="match status" value="1"/>
</dbReference>
<accession>A0A0F9LXY6</accession>
<evidence type="ECO:0000256" key="3">
    <source>
        <dbReference type="ARBA" id="ARBA00022884"/>
    </source>
</evidence>
<dbReference type="InterPro" id="IPR023474">
    <property type="entry name" value="Rrp4"/>
</dbReference>
<dbReference type="InterPro" id="IPR026699">
    <property type="entry name" value="Exosome_RNA_bind1/RRP40/RRP4"/>
</dbReference>
<feature type="region of interest" description="Disordered" evidence="4">
    <location>
        <begin position="1"/>
        <end position="31"/>
    </location>
</feature>
<feature type="domain" description="K Homology" evidence="5">
    <location>
        <begin position="185"/>
        <end position="250"/>
    </location>
</feature>
<dbReference type="Pfam" id="PF22625">
    <property type="entry name" value="ECR1_N_2"/>
    <property type="match status" value="1"/>
</dbReference>
<evidence type="ECO:0000256" key="2">
    <source>
        <dbReference type="ARBA" id="ARBA00022835"/>
    </source>
</evidence>
<dbReference type="Gene3D" id="2.40.50.100">
    <property type="match status" value="1"/>
</dbReference>
<reference evidence="6" key="1">
    <citation type="journal article" date="2015" name="Nature">
        <title>Complex archaea that bridge the gap between prokaryotes and eukaryotes.</title>
        <authorList>
            <person name="Spang A."/>
            <person name="Saw J.H."/>
            <person name="Jorgensen S.L."/>
            <person name="Zaremba-Niedzwiedzka K."/>
            <person name="Martijn J."/>
            <person name="Lind A.E."/>
            <person name="van Eijk R."/>
            <person name="Schleper C."/>
            <person name="Guy L."/>
            <person name="Ettema T.J."/>
        </authorList>
    </citation>
    <scope>NUCLEOTIDE SEQUENCE</scope>
</reference>
<keyword evidence="1" id="KW-0963">Cytoplasm</keyword>
<dbReference type="CDD" id="cd22524">
    <property type="entry name" value="KH-I_Rrp4_prokar"/>
    <property type="match status" value="1"/>
</dbReference>
<dbReference type="InterPro" id="IPR036612">
    <property type="entry name" value="KH_dom_type_1_sf"/>
</dbReference>
<evidence type="ECO:0000256" key="4">
    <source>
        <dbReference type="SAM" id="MobiDB-lite"/>
    </source>
</evidence>
<evidence type="ECO:0000256" key="1">
    <source>
        <dbReference type="ARBA" id="ARBA00022490"/>
    </source>
</evidence>
<gene>
    <name evidence="6" type="ORF">LCGC14_1159810</name>
</gene>
<feature type="compositionally biased region" description="Acidic residues" evidence="4">
    <location>
        <begin position="1"/>
        <end position="10"/>
    </location>
</feature>
<dbReference type="GO" id="GO:0008143">
    <property type="term" value="F:poly(A) binding"/>
    <property type="evidence" value="ECO:0007669"/>
    <property type="project" value="InterPro"/>
</dbReference>
<dbReference type="PROSITE" id="PS50084">
    <property type="entry name" value="KH_TYPE_1"/>
    <property type="match status" value="1"/>
</dbReference>
<dbReference type="EMBL" id="LAZR01005645">
    <property type="protein sequence ID" value="KKM98253.1"/>
    <property type="molecule type" value="Genomic_DNA"/>
</dbReference>
<dbReference type="Gene3D" id="2.40.50.140">
    <property type="entry name" value="Nucleic acid-binding proteins"/>
    <property type="match status" value="1"/>
</dbReference>
<evidence type="ECO:0000313" key="6">
    <source>
        <dbReference type="EMBL" id="KKM98253.1"/>
    </source>
</evidence>
<organism evidence="6">
    <name type="scientific">marine sediment metagenome</name>
    <dbReference type="NCBI Taxonomy" id="412755"/>
    <lineage>
        <taxon>unclassified sequences</taxon>
        <taxon>metagenomes</taxon>
        <taxon>ecological metagenomes</taxon>
    </lineage>
</organism>
<comment type="caution">
    <text evidence="6">The sequence shown here is derived from an EMBL/GenBank/DDBJ whole genome shotgun (WGS) entry which is preliminary data.</text>
</comment>
<dbReference type="InterPro" id="IPR004088">
    <property type="entry name" value="KH_dom_type_1"/>
</dbReference>
<dbReference type="HAMAP" id="MF_00623">
    <property type="entry name" value="Exosome_Rrp4"/>
    <property type="match status" value="1"/>
</dbReference>
<dbReference type="GO" id="GO:0071051">
    <property type="term" value="P:poly(A)-dependent snoRNA 3'-end processing"/>
    <property type="evidence" value="ECO:0007669"/>
    <property type="project" value="TreeGrafter"/>
</dbReference>
<proteinExistence type="inferred from homology"/>
<dbReference type="GO" id="GO:0000467">
    <property type="term" value="P:exonucleolytic trimming to generate mature 3'-end of 5.8S rRNA from tricistronic rRNA transcript (SSU-rRNA, 5.8S rRNA, LSU-rRNA)"/>
    <property type="evidence" value="ECO:0007669"/>
    <property type="project" value="TreeGrafter"/>
</dbReference>
<dbReference type="Gene3D" id="3.30.1370.10">
    <property type="entry name" value="K Homology domain, type 1"/>
    <property type="match status" value="1"/>
</dbReference>
<dbReference type="GO" id="GO:0071034">
    <property type="term" value="P:CUT catabolic process"/>
    <property type="evidence" value="ECO:0007669"/>
    <property type="project" value="TreeGrafter"/>
</dbReference>
<dbReference type="SUPFAM" id="SSF50249">
    <property type="entry name" value="Nucleic acid-binding proteins"/>
    <property type="match status" value="1"/>
</dbReference>
<dbReference type="SMART" id="SM00322">
    <property type="entry name" value="KH"/>
    <property type="match status" value="1"/>
</dbReference>
<dbReference type="PANTHER" id="PTHR21321">
    <property type="entry name" value="PNAS-3 RELATED"/>
    <property type="match status" value="1"/>
</dbReference>
<dbReference type="SUPFAM" id="SSF110324">
    <property type="entry name" value="Ribosomal L27 protein-like"/>
    <property type="match status" value="1"/>
</dbReference>
<keyword evidence="3" id="KW-0694">RNA-binding</keyword>
<dbReference type="AlphaFoldDB" id="A0A0F9LXY6"/>
<dbReference type="SUPFAM" id="SSF54791">
    <property type="entry name" value="Eukaryotic type KH-domain (KH-domain type I)"/>
    <property type="match status" value="1"/>
</dbReference>
<dbReference type="InterPro" id="IPR012340">
    <property type="entry name" value="NA-bd_OB-fold"/>
</dbReference>
<feature type="region of interest" description="Disordered" evidence="4">
    <location>
        <begin position="130"/>
        <end position="149"/>
    </location>
</feature>
<dbReference type="GO" id="GO:0000178">
    <property type="term" value="C:exosome (RNase complex)"/>
    <property type="evidence" value="ECO:0007669"/>
    <property type="project" value="UniProtKB-KW"/>
</dbReference>
<dbReference type="InterPro" id="IPR054371">
    <property type="entry name" value="RRP4_N"/>
</dbReference>
<dbReference type="PANTHER" id="PTHR21321:SF4">
    <property type="entry name" value="EXOSOME COMPLEX COMPONENT RRP4"/>
    <property type="match status" value="1"/>
</dbReference>
<evidence type="ECO:0000259" key="5">
    <source>
        <dbReference type="SMART" id="SM00322"/>
    </source>
</evidence>
<dbReference type="GO" id="GO:0034475">
    <property type="term" value="P:U4 snRNA 3'-end processing"/>
    <property type="evidence" value="ECO:0007669"/>
    <property type="project" value="TreeGrafter"/>
</dbReference>